<keyword evidence="2 7" id="KW-0813">Transport</keyword>
<keyword evidence="3" id="KW-1003">Cell membrane</keyword>
<accession>A0ABV7VLT7</accession>
<keyword evidence="6 7" id="KW-0472">Membrane</keyword>
<keyword evidence="4 7" id="KW-0812">Transmembrane</keyword>
<keyword evidence="10" id="KW-1185">Reference proteome</keyword>
<dbReference type="EMBL" id="JBHRYJ010000006">
    <property type="protein sequence ID" value="MFC3677933.1"/>
    <property type="molecule type" value="Genomic_DNA"/>
</dbReference>
<evidence type="ECO:0000256" key="4">
    <source>
        <dbReference type="ARBA" id="ARBA00022692"/>
    </source>
</evidence>
<reference evidence="10" key="1">
    <citation type="journal article" date="2019" name="Int. J. Syst. Evol. Microbiol.">
        <title>The Global Catalogue of Microorganisms (GCM) 10K type strain sequencing project: providing services to taxonomists for standard genome sequencing and annotation.</title>
        <authorList>
            <consortium name="The Broad Institute Genomics Platform"/>
            <consortium name="The Broad Institute Genome Sequencing Center for Infectious Disease"/>
            <person name="Wu L."/>
            <person name="Ma J."/>
        </authorList>
    </citation>
    <scope>NUCLEOTIDE SEQUENCE [LARGE SCALE GENOMIC DNA]</scope>
    <source>
        <strain evidence="10">KCTC 42182</strain>
    </source>
</reference>
<protein>
    <recommendedName>
        <fullName evidence="7">TRAP transporter small permease protein</fullName>
    </recommendedName>
</protein>
<comment type="subunit">
    <text evidence="7">The complex comprises the extracytoplasmic solute receptor protein and the two transmembrane proteins.</text>
</comment>
<feature type="transmembrane region" description="Helical" evidence="7">
    <location>
        <begin position="24"/>
        <end position="42"/>
    </location>
</feature>
<comment type="caution">
    <text evidence="9">The sequence shown here is derived from an EMBL/GenBank/DDBJ whole genome shotgun (WGS) entry which is preliminary data.</text>
</comment>
<keyword evidence="5 7" id="KW-1133">Transmembrane helix</keyword>
<feature type="transmembrane region" description="Helical" evidence="7">
    <location>
        <begin position="111"/>
        <end position="132"/>
    </location>
</feature>
<comment type="function">
    <text evidence="7">Part of the tripartite ATP-independent periplasmic (TRAP) transport system.</text>
</comment>
<feature type="transmembrane region" description="Helical" evidence="7">
    <location>
        <begin position="63"/>
        <end position="84"/>
    </location>
</feature>
<dbReference type="Proteomes" id="UP001595711">
    <property type="component" value="Unassembled WGS sequence"/>
</dbReference>
<comment type="similarity">
    <text evidence="7">Belongs to the TRAP transporter small permease family.</text>
</comment>
<sequence length="144" mass="15610">MILINSDIIGRELFESPVRGTTEILSISIVGIVFLQLGHTLMSGKITRSDMVIDNLLAFRPRIGHALQCIFHLGGAVLLGIIFWGSIDLFTDAIAIQEYVGAVGDFTAPTWPVRLLILIGSAATAIQFLLLAGRDLRIALGRQP</sequence>
<evidence type="ECO:0000256" key="1">
    <source>
        <dbReference type="ARBA" id="ARBA00004651"/>
    </source>
</evidence>
<evidence type="ECO:0000313" key="9">
    <source>
        <dbReference type="EMBL" id="MFC3677933.1"/>
    </source>
</evidence>
<comment type="subcellular location">
    <subcellularLocation>
        <location evidence="7">Cell inner membrane</location>
        <topology evidence="7">Multi-pass membrane protein</topology>
    </subcellularLocation>
    <subcellularLocation>
        <location evidence="1">Cell membrane</location>
        <topology evidence="1">Multi-pass membrane protein</topology>
    </subcellularLocation>
</comment>
<name>A0ABV7VLT7_9PROT</name>
<gene>
    <name evidence="9" type="ORF">ACFOOQ_20440</name>
</gene>
<dbReference type="RefSeq" id="WP_379729551.1">
    <property type="nucleotide sequence ID" value="NZ_JBHRYJ010000006.1"/>
</dbReference>
<evidence type="ECO:0000256" key="3">
    <source>
        <dbReference type="ARBA" id="ARBA00022475"/>
    </source>
</evidence>
<organism evidence="9 10">
    <name type="scientific">Ferrovibrio xuzhouensis</name>
    <dbReference type="NCBI Taxonomy" id="1576914"/>
    <lineage>
        <taxon>Bacteria</taxon>
        <taxon>Pseudomonadati</taxon>
        <taxon>Pseudomonadota</taxon>
        <taxon>Alphaproteobacteria</taxon>
        <taxon>Rhodospirillales</taxon>
        <taxon>Rhodospirillaceae</taxon>
        <taxon>Ferrovibrio</taxon>
    </lineage>
</organism>
<dbReference type="InterPro" id="IPR055348">
    <property type="entry name" value="DctQ"/>
</dbReference>
<comment type="caution">
    <text evidence="7">Lacks conserved residue(s) required for the propagation of feature annotation.</text>
</comment>
<proteinExistence type="inferred from homology"/>
<evidence type="ECO:0000256" key="6">
    <source>
        <dbReference type="ARBA" id="ARBA00023136"/>
    </source>
</evidence>
<keyword evidence="7" id="KW-0997">Cell inner membrane</keyword>
<evidence type="ECO:0000313" key="10">
    <source>
        <dbReference type="Proteomes" id="UP001595711"/>
    </source>
</evidence>
<evidence type="ECO:0000259" key="8">
    <source>
        <dbReference type="Pfam" id="PF04290"/>
    </source>
</evidence>
<dbReference type="Pfam" id="PF04290">
    <property type="entry name" value="DctQ"/>
    <property type="match status" value="1"/>
</dbReference>
<evidence type="ECO:0000256" key="2">
    <source>
        <dbReference type="ARBA" id="ARBA00022448"/>
    </source>
</evidence>
<evidence type="ECO:0000256" key="5">
    <source>
        <dbReference type="ARBA" id="ARBA00022989"/>
    </source>
</evidence>
<evidence type="ECO:0000256" key="7">
    <source>
        <dbReference type="RuleBase" id="RU369079"/>
    </source>
</evidence>
<feature type="domain" description="Tripartite ATP-independent periplasmic transporters DctQ component" evidence="8">
    <location>
        <begin position="1"/>
        <end position="136"/>
    </location>
</feature>